<proteinExistence type="predicted"/>
<dbReference type="OrthoDB" id="2128882at2759"/>
<evidence type="ECO:0000256" key="1">
    <source>
        <dbReference type="SAM" id="MobiDB-lite"/>
    </source>
</evidence>
<feature type="chain" id="PRO_5008077186" description="SCP domain-containing protein" evidence="2">
    <location>
        <begin position="26"/>
        <end position="225"/>
    </location>
</feature>
<dbReference type="PRINTS" id="PR00837">
    <property type="entry name" value="V5TPXLIKE"/>
</dbReference>
<dbReference type="InterPro" id="IPR035940">
    <property type="entry name" value="CAP_sf"/>
</dbReference>
<evidence type="ECO:0000313" key="5">
    <source>
        <dbReference type="Proteomes" id="UP000077115"/>
    </source>
</evidence>
<feature type="signal peptide" evidence="2">
    <location>
        <begin position="1"/>
        <end position="25"/>
    </location>
</feature>
<keyword evidence="2" id="KW-0732">Signal</keyword>
<dbReference type="PANTHER" id="PTHR10334">
    <property type="entry name" value="CYSTEINE-RICH SECRETORY PROTEIN-RELATED"/>
    <property type="match status" value="1"/>
</dbReference>
<feature type="compositionally biased region" description="Low complexity" evidence="1">
    <location>
        <begin position="72"/>
        <end position="86"/>
    </location>
</feature>
<dbReference type="EMBL" id="AATT01000309">
    <property type="protein sequence ID" value="OAJ32815.1"/>
    <property type="molecule type" value="Genomic_DNA"/>
</dbReference>
<dbReference type="AlphaFoldDB" id="A0A177VZ48"/>
<evidence type="ECO:0000259" key="3">
    <source>
        <dbReference type="SMART" id="SM00198"/>
    </source>
</evidence>
<evidence type="ECO:0000313" key="4">
    <source>
        <dbReference type="EMBL" id="OAJ32815.1"/>
    </source>
</evidence>
<dbReference type="Gene3D" id="3.40.33.10">
    <property type="entry name" value="CAP"/>
    <property type="match status" value="1"/>
</dbReference>
<dbReference type="FunFam" id="3.40.33.10:FF:000092">
    <property type="entry name" value="Uncharacterized protein"/>
    <property type="match status" value="1"/>
</dbReference>
<reference evidence="4 5" key="2">
    <citation type="submission" date="2016-05" db="EMBL/GenBank/DDBJ databases">
        <title>Lineage-specific infection strategies underlie the spectrum of fungal disease in amphibians.</title>
        <authorList>
            <person name="Cuomo C.A."/>
            <person name="Farrer R.A."/>
            <person name="James T."/>
            <person name="Longcore J."/>
            <person name="Birren B."/>
        </authorList>
    </citation>
    <scope>NUCLEOTIDE SEQUENCE [LARGE SCALE GENOMIC DNA]</scope>
    <source>
        <strain evidence="4 5">JEL423</strain>
    </source>
</reference>
<organism evidence="4 5">
    <name type="scientific">Batrachochytrium dendrobatidis (strain JEL423)</name>
    <dbReference type="NCBI Taxonomy" id="403673"/>
    <lineage>
        <taxon>Eukaryota</taxon>
        <taxon>Fungi</taxon>
        <taxon>Fungi incertae sedis</taxon>
        <taxon>Chytridiomycota</taxon>
        <taxon>Chytridiomycota incertae sedis</taxon>
        <taxon>Chytridiomycetes</taxon>
        <taxon>Rhizophydiales</taxon>
        <taxon>Rhizophydiales incertae sedis</taxon>
        <taxon>Batrachochytrium</taxon>
    </lineage>
</organism>
<dbReference type="STRING" id="403673.A0A177VZ48"/>
<dbReference type="InterPro" id="IPR001283">
    <property type="entry name" value="CRISP-related"/>
</dbReference>
<dbReference type="SUPFAM" id="SSF55797">
    <property type="entry name" value="PR-1-like"/>
    <property type="match status" value="1"/>
</dbReference>
<reference evidence="4 5" key="1">
    <citation type="submission" date="2006-10" db="EMBL/GenBank/DDBJ databases">
        <title>The Genome Sequence of Batrachochytrium dendrobatidis JEL423.</title>
        <authorList>
            <consortium name="The Broad Institute Genome Sequencing Platform"/>
            <person name="Birren B."/>
            <person name="Lander E."/>
            <person name="Galagan J."/>
            <person name="Cuomo C."/>
            <person name="Devon K."/>
            <person name="Jaffe D."/>
            <person name="Butler J."/>
            <person name="Alvarez P."/>
            <person name="Gnerre S."/>
            <person name="Grabherr M."/>
            <person name="Kleber M."/>
            <person name="Mauceli E."/>
            <person name="Brockman W."/>
            <person name="Young S."/>
            <person name="LaButti K."/>
            <person name="Sykes S."/>
            <person name="DeCaprio D."/>
            <person name="Crawford M."/>
            <person name="Koehrsen M."/>
            <person name="Engels R."/>
            <person name="Montgomery P."/>
            <person name="Pearson M."/>
            <person name="Howarth C."/>
            <person name="Larson L."/>
            <person name="White J."/>
            <person name="O'Leary S."/>
            <person name="Kodira C."/>
            <person name="Zeng Q."/>
            <person name="Yandava C."/>
            <person name="Alvarado L."/>
            <person name="Longcore J."/>
            <person name="James T."/>
        </authorList>
    </citation>
    <scope>NUCLEOTIDE SEQUENCE [LARGE SCALE GENOMIC DNA]</scope>
    <source>
        <strain evidence="4 5">JEL423</strain>
    </source>
</reference>
<evidence type="ECO:0000256" key="2">
    <source>
        <dbReference type="SAM" id="SignalP"/>
    </source>
</evidence>
<dbReference type="Proteomes" id="UP000077115">
    <property type="component" value="Unassembled WGS sequence"/>
</dbReference>
<feature type="domain" description="SCP" evidence="3">
    <location>
        <begin position="101"/>
        <end position="220"/>
    </location>
</feature>
<feature type="region of interest" description="Disordered" evidence="1">
    <location>
        <begin position="56"/>
        <end position="102"/>
    </location>
</feature>
<protein>
    <recommendedName>
        <fullName evidence="3">SCP domain-containing protein</fullName>
    </recommendedName>
</protein>
<dbReference type="Pfam" id="PF00188">
    <property type="entry name" value="CAP"/>
    <property type="match status" value="1"/>
</dbReference>
<gene>
    <name evidence="4" type="ORF">BDEG_28697</name>
</gene>
<dbReference type="SMART" id="SM00198">
    <property type="entry name" value="SCP"/>
    <property type="match status" value="1"/>
</dbReference>
<dbReference type="InterPro" id="IPR014044">
    <property type="entry name" value="CAP_dom"/>
</dbReference>
<feature type="compositionally biased region" description="Pro residues" evidence="1">
    <location>
        <begin position="87"/>
        <end position="97"/>
    </location>
</feature>
<dbReference type="VEuPathDB" id="FungiDB:BDEG_28697"/>
<comment type="caution">
    <text evidence="4">The sequence shown here is derived from an EMBL/GenBank/DDBJ whole genome shotgun (WGS) entry which is preliminary data.</text>
</comment>
<sequence>MVAVLFIFQYIVLAVFISTTPQVLAQESSDTVSSAHQHVQPNLNSVAMDILFQKRDNDPSQRNGCRRAFQPSPSSAASNTPSRTNSPSPPAPKPPPSNAADFSRRCLDRMNYYRRLHKRPDLIMTDTLIASAQDWASNCEWRHNFGGQNLYSGKDPSCIGAVDMWYDEIKLLRTNPVYVSSVFTFAGHFTQIVSPNSIYAGCAVGCKTVCNFSPPGNIVGSWMSY</sequence>
<dbReference type="eggNOG" id="KOG3017">
    <property type="taxonomic scope" value="Eukaryota"/>
</dbReference>
<name>A0A177VZ48_BATDL</name>
<accession>A0A177VZ48</accession>